<feature type="compositionally biased region" description="Polar residues" evidence="2">
    <location>
        <begin position="457"/>
        <end position="477"/>
    </location>
</feature>
<sequence length="510" mass="54021">MQDGEGNSLGSAPALVATTLLTAVVGVGAVLYNRSSVKVNTRVGEMLGALGLTASGSDVAPAQEETMIVVEAEVEDKAKAPRSKERRRRGKDPLKEVLKGSKKAKARLEKVLAATGTKDGGSDHYSQRGTEPESRSEYATTSRSVSTSSSRRHVSSSVSSCNGDADEDEDELTPAAGDSVSVSSSIPSLVDSVSTTSASSVATLPSDSESEEPRAVVAALESHFDLQDMTASLEAAIPSYQERKSQPTAGPSSNRRRNGAPRFPSPSRVALGIPPSQSTSPRLSYLSRTPSTLSSSAQSSRPSTPPHQTQIASLRGALEAARTREETARRDIERYGKELEVMRWERDALRAQVSQMQAYLGALLSSPPPFTPYALTPGSPGAGMAGVNGWYPPLHMQVPYSGSAVASPGGSPASRGRRRTRPDLRGFDEEEPESEVNEVLADAILKRPGSMLGPRSTAPSPSLDSSGYFTGDRSTGHSPAPPIHELEEPREEVLEELTFPSLYPVPPPTC</sequence>
<feature type="transmembrane region" description="Helical" evidence="3">
    <location>
        <begin position="12"/>
        <end position="32"/>
    </location>
</feature>
<feature type="coiled-coil region" evidence="1">
    <location>
        <begin position="318"/>
        <end position="352"/>
    </location>
</feature>
<feature type="region of interest" description="Disordered" evidence="2">
    <location>
        <begin position="240"/>
        <end position="311"/>
    </location>
</feature>
<feature type="region of interest" description="Disordered" evidence="2">
    <location>
        <begin position="402"/>
        <end position="486"/>
    </location>
</feature>
<dbReference type="EMBL" id="KY070339">
    <property type="protein sequence ID" value="ATV82121.1"/>
    <property type="molecule type" value="Genomic_DNA"/>
</dbReference>
<name>A0A384XG68_STRTC</name>
<keyword evidence="3" id="KW-0472">Membrane</keyword>
<feature type="compositionally biased region" description="Low complexity" evidence="2">
    <location>
        <begin position="402"/>
        <end position="414"/>
    </location>
</feature>
<evidence type="ECO:0000256" key="2">
    <source>
        <dbReference type="SAM" id="MobiDB-lite"/>
    </source>
</evidence>
<protein>
    <submittedName>
        <fullName evidence="4">Anthranilate synthase</fullName>
    </submittedName>
</protein>
<feature type="compositionally biased region" description="Basic and acidic residues" evidence="2">
    <location>
        <begin position="120"/>
        <end position="136"/>
    </location>
</feature>
<keyword evidence="3" id="KW-1133">Transmembrane helix</keyword>
<keyword evidence="1" id="KW-0175">Coiled coil</keyword>
<feature type="region of interest" description="Disordered" evidence="2">
    <location>
        <begin position="73"/>
        <end position="215"/>
    </location>
</feature>
<proteinExistence type="predicted"/>
<keyword evidence="3" id="KW-0812">Transmembrane</keyword>
<reference evidence="4" key="1">
    <citation type="journal article" date="2018" name="Nat. Commun.">
        <title>Strobilurin biosynthesis in Basidiomycete fungi.</title>
        <authorList>
            <person name="Nofiani R."/>
            <person name="de Mattos-Shipley K."/>
            <person name="Lebe K.E."/>
            <person name="Han L.C."/>
            <person name="Iqbal Z."/>
            <person name="Bailey A.M."/>
            <person name="Willis C.L."/>
            <person name="Simpson T.J."/>
            <person name="Cox R.J."/>
        </authorList>
    </citation>
    <scope>NUCLEOTIDE SEQUENCE</scope>
</reference>
<evidence type="ECO:0000313" key="4">
    <source>
        <dbReference type="EMBL" id="ATV82121.1"/>
    </source>
</evidence>
<dbReference type="AlphaFoldDB" id="A0A384XG68"/>
<evidence type="ECO:0000256" key="3">
    <source>
        <dbReference type="SAM" id="Phobius"/>
    </source>
</evidence>
<organism evidence="4">
    <name type="scientific">Strobilurus tenacellus</name>
    <dbReference type="NCBI Taxonomy" id="41251"/>
    <lineage>
        <taxon>Eukaryota</taxon>
        <taxon>Fungi</taxon>
        <taxon>Dikarya</taxon>
        <taxon>Basidiomycota</taxon>
        <taxon>Agaricomycotina</taxon>
        <taxon>Agaricomycetes</taxon>
        <taxon>Agaricomycetidae</taxon>
        <taxon>Agaricales</taxon>
        <taxon>Marasmiineae</taxon>
        <taxon>Physalacriaceae</taxon>
        <taxon>Strobilurus</taxon>
    </lineage>
</organism>
<feature type="compositionally biased region" description="Low complexity" evidence="2">
    <location>
        <begin position="179"/>
        <end position="206"/>
    </location>
</feature>
<feature type="compositionally biased region" description="Low complexity" evidence="2">
    <location>
        <begin position="282"/>
        <end position="302"/>
    </location>
</feature>
<feature type="compositionally biased region" description="Low complexity" evidence="2">
    <location>
        <begin position="140"/>
        <end position="160"/>
    </location>
</feature>
<accession>A0A384XG68</accession>
<evidence type="ECO:0000256" key="1">
    <source>
        <dbReference type="SAM" id="Coils"/>
    </source>
</evidence>